<keyword evidence="7" id="KW-1185">Reference proteome</keyword>
<feature type="domain" description="TOG" evidence="5">
    <location>
        <begin position="1759"/>
        <end position="2020"/>
    </location>
</feature>
<dbReference type="GO" id="GO:0019887">
    <property type="term" value="F:protein kinase regulator activity"/>
    <property type="evidence" value="ECO:0007669"/>
    <property type="project" value="TreeGrafter"/>
</dbReference>
<feature type="repeat" description="HEAT" evidence="3">
    <location>
        <begin position="1484"/>
        <end position="1522"/>
    </location>
</feature>
<evidence type="ECO:0000256" key="3">
    <source>
        <dbReference type="PROSITE-ProRule" id="PRU00103"/>
    </source>
</evidence>
<comment type="caution">
    <text evidence="6">The sequence shown here is derived from an EMBL/GenBank/DDBJ whole genome shotgun (WGS) entry which is preliminary data.</text>
</comment>
<dbReference type="InterPro" id="IPR034085">
    <property type="entry name" value="TOG"/>
</dbReference>
<dbReference type="PROSITE" id="PS50077">
    <property type="entry name" value="HEAT_REPEAT"/>
    <property type="match status" value="6"/>
</dbReference>
<dbReference type="GO" id="GO:0005829">
    <property type="term" value="C:cytosol"/>
    <property type="evidence" value="ECO:0007669"/>
    <property type="project" value="TreeGrafter"/>
</dbReference>
<gene>
    <name evidence="6" type="ORF">LIER_03477</name>
</gene>
<name>A0AAV3NTQ8_LITER</name>
<evidence type="ECO:0000313" key="6">
    <source>
        <dbReference type="EMBL" id="GAA0142624.1"/>
    </source>
</evidence>
<dbReference type="Pfam" id="PF24993">
    <property type="entry name" value="GNC1_N"/>
    <property type="match status" value="1"/>
</dbReference>
<feature type="region of interest" description="Disordered" evidence="4">
    <location>
        <begin position="777"/>
        <end position="821"/>
    </location>
</feature>
<dbReference type="Pfam" id="PF25786">
    <property type="entry name" value="HEAT_GCN1_C"/>
    <property type="match status" value="1"/>
</dbReference>
<feature type="repeat" description="HEAT" evidence="3">
    <location>
        <begin position="2226"/>
        <end position="2264"/>
    </location>
</feature>
<evidence type="ECO:0000256" key="4">
    <source>
        <dbReference type="SAM" id="MobiDB-lite"/>
    </source>
</evidence>
<dbReference type="GO" id="GO:0034198">
    <property type="term" value="P:cellular response to amino acid starvation"/>
    <property type="evidence" value="ECO:0007669"/>
    <property type="project" value="TreeGrafter"/>
</dbReference>
<proteinExistence type="inferred from homology"/>
<dbReference type="FunFam" id="1.25.10.10:FF:000096">
    <property type="entry name" value="eIF-2-alpha kinase activator gcn1"/>
    <property type="match status" value="1"/>
</dbReference>
<organism evidence="6 7">
    <name type="scientific">Lithospermum erythrorhizon</name>
    <name type="common">Purple gromwell</name>
    <name type="synonym">Lithospermum officinale var. erythrorhizon</name>
    <dbReference type="NCBI Taxonomy" id="34254"/>
    <lineage>
        <taxon>Eukaryota</taxon>
        <taxon>Viridiplantae</taxon>
        <taxon>Streptophyta</taxon>
        <taxon>Embryophyta</taxon>
        <taxon>Tracheophyta</taxon>
        <taxon>Spermatophyta</taxon>
        <taxon>Magnoliopsida</taxon>
        <taxon>eudicotyledons</taxon>
        <taxon>Gunneridae</taxon>
        <taxon>Pentapetalae</taxon>
        <taxon>asterids</taxon>
        <taxon>lamiids</taxon>
        <taxon>Boraginales</taxon>
        <taxon>Boraginaceae</taxon>
        <taxon>Boraginoideae</taxon>
        <taxon>Lithospermeae</taxon>
        <taxon>Lithospermum</taxon>
    </lineage>
</organism>
<dbReference type="FunFam" id="1.25.10.10:FF:000162">
    <property type="entry name" value="GCN1, eIF2 alpha kinase activator homolog"/>
    <property type="match status" value="1"/>
</dbReference>
<dbReference type="Proteomes" id="UP001454036">
    <property type="component" value="Unassembled WGS sequence"/>
</dbReference>
<dbReference type="InterPro" id="IPR016024">
    <property type="entry name" value="ARM-type_fold"/>
</dbReference>
<feature type="repeat" description="HEAT" evidence="3">
    <location>
        <begin position="1604"/>
        <end position="1642"/>
    </location>
</feature>
<dbReference type="Pfam" id="PF23271">
    <property type="entry name" value="HEAT_GCN1"/>
    <property type="match status" value="1"/>
</dbReference>
<feature type="domain" description="TOG" evidence="5">
    <location>
        <begin position="1311"/>
        <end position="1543"/>
    </location>
</feature>
<dbReference type="Gene3D" id="1.25.10.10">
    <property type="entry name" value="Leucine-rich Repeat Variant"/>
    <property type="match status" value="8"/>
</dbReference>
<dbReference type="Pfam" id="PF24987">
    <property type="entry name" value="HEAT_EF3_N"/>
    <property type="match status" value="2"/>
</dbReference>
<evidence type="ECO:0000259" key="5">
    <source>
        <dbReference type="SMART" id="SM01349"/>
    </source>
</evidence>
<dbReference type="SMART" id="SM01349">
    <property type="entry name" value="TOG"/>
    <property type="match status" value="2"/>
</dbReference>
<feature type="repeat" description="HEAT" evidence="3">
    <location>
        <begin position="1962"/>
        <end position="1999"/>
    </location>
</feature>
<sequence>MANAAESLAASITTASTKRRIQIFRNQIPFILSDSDIITELAPTLVDIIFQTLVIYDDLGSRKAVDDLIVKALREATFMKNFAATLVQFTEKQLKARSYVGGYRLLKWSCLLLTESQFPSVSRNALNRVVQAQSSVLHLVMQGSFRLNRACKRTMFHLFSKSSDMYQIYLEEFKDLRISCKDAPELIRILLDFSCSKSTLFDQWKETFLDVYVKSVLNAREKPRKELSEAFLPLFFRLSHDDFKIIVIPSSVKMLKRNPELVLESVAVLLQSVNLDLSKYAVEILSVVLVQARHSEESRRHTALTIVKCLSQKSSSPDAIGEMFNAVKSVIGGSEGRLTFPYQRVGMINALQEMSNAPEGKYLNSLSPSICTFLQSCYKDDGNEEVKLASLSCLAFWVARSVDSIQPDLVTFISSGLNEKELLRRGHLRSLRTICKNADAVVRVSSLLMPLIQLVKTGFTKAVQRLDGIYALFCVAKIAALDIKADETVSKEKIWTLVSSNEPSLVPISMASKLSVEDCMACLDLFEVLLVDHPHRVLEVFLAKPLLQFIIFLICHSSYDIRRASYESTKQILAAAPQFSEPILLEFSNYLTVVGDKVHLLRMSEAENILDAQVPFLPSTEILVKALIVITLSVLAASSCTSLPILLCSHHPCVVGTAKRNAVWKRVLRALQRVGFDAIEMITSDVSGLCKGLLGPTGLMSANHLEVEAAISCLSTLMSIIPGDTYTEFEKCLNNLPDRHAHDVLSENDIQIFSTPEGMLSTEQGIYIADSGSLTNTKQEKDQVNSNQSVKRETSRKEVSAIGRRESGKPVKKTDKGKTAKEEARELQLKEEGLIRKKVLVIQTNLSLMLRALGEMAMANPIFAHSQLPSLVKFVNPLIQSPIVGDVAYETLIKLSKCTAEPLCNWGLETATALRLIATAEVDVLTDLISSVGEELSNERHAGSLFERVINALSVSCKSGPLPVDTFTFVFPIMERILLAPKKTGLHDDVLRILFLHLDTVLPLPRIRMISVLYHVLGVVPAYQASIGSALNELCLGLRPDEVASALYGVYAKDVHVRMACLNAVKCIPAISSRSVPQNVEVATNIWLALHDPEKSVAEAAEDIWDRYGSDFGADYSGLLKALSHINYNVRVAAAEALAAALDEKPDSIQESLSSLFSSYIRDAGNADGKIDVGWLGRQGVALTLHAVADVLRTKDLPVVITFLISRALADTNSDVRGRMINAGITIIDKHGKDNVALLFPIFENYLNKKASDEERYDLVREGVVIFTGALAKHLQKDDPKVHAVVEKLLDVLNTPSEAVQRAVSACLSPLMQSKQDDAPALVLRLLDQLMKSDNYGERRGAAFGIAGVVKGFGISSLKKYGIIIVLREGLANRNSAKGREGALLAFECLCESLGRLFEPYVIYLLPLLLVSFSDQVVAVRDAAECAARAMMSQLSAQGVKLVLPSLLKGLEDKAWRTKQSSVQLLGAMAYCAPDKLSQCLPKIVPKLTEVLTDTHPKVQYAGQAALQHVGSVIKNPEISSLVPTLLKGLSDPNDHTKYSLDILLQTTFVNSVDAPSLALLVPIVHRGLRERSAETKKKAAQIVGNMCSLVTEPKDMIPYIDLLLPEVKKVLVDPIPEVRGVAARALGSLIRGMGEDNFPELVPWLLETLKSDGSNVERSGAAQGLSEVYVLTKFVCPAQVLAALGTEYFENILPDIIRNCSHQKSSVRDGYLTLFRYFPRSLGVQFQNYLQQVLPAILDGLADENESVREAALSAGHVLVEHYATTSLPLLLPAVEDGIFNDNWRIRQSSVELLGDLLFKVAGTSGKALLEGGSDDEGASTEAQGRAIIEVLGRDKRNEILAALYMVRTDVSISVRQAALHVWKTIVANTPKTLKEIMHVLMNTLISSLASSSSERRQVAGRSLGELVRKLGERVLPLIIPILSQGLSDRNPTRRQGVCIGLSEVMASAGKSQLLAFLGELIPTIRMALCDSDAEVRESAGLAFSTLYKSAGMQAIDEIVPTLLHALEDDETSDTALDGLKQILSVRTTAVLPHILPKLVHLPLSAFNAHALGALAEVAGPGLDFHLGTILPTLLAGMGDSDMDVQNLAKKAAETVVLVIDEEGIEPLMSELLKGVGDNQSSIRRSSAYLIGYLFKNSKLYLDDEAPNMIATLIVLLSDPDSATVAVAWEALSRVVSSIPKEVLPSYIKLVRDAVSTSRDKERRRRKGGPVLISGLCLPKALQPLLPVFLQGLVSGSAELREQAALGLGELIEVTSEQTLKEFVIPITGPLIRIIGDRFPWQVKSAILSTLIIIIRKGGLALKPFLPQLQTTFTKCLQDSTRIIRSSAALALGKLSALSTRVDPLVGDLLSALQTSDAGIREAILTALKGVIKHAGKNVSGAAKIRISTLLKELIYDDDDQIRCSASSILGVISQYLEEDQICEVLEEIMSSASSTIWTMRHGSVLSISSILRNNAAAVCASPFVVTVAETLKSNLKDEKFPVREASTKALGRLLLHQIESDPSASATHSETLAALVSAIQDDSSEVRRRALSAIKTAAKSNPSAILIHTTVFGPVLGECLKDGSTPVRLAAERCILHAFQLAKSSENVQAAQKYITGLDARRIAKLSENSDDSDNSEDESANA</sequence>
<dbReference type="PANTHER" id="PTHR23346:SF7">
    <property type="entry name" value="STALLED RIBOSOME SENSOR GCN1"/>
    <property type="match status" value="1"/>
</dbReference>
<evidence type="ECO:0000313" key="7">
    <source>
        <dbReference type="Proteomes" id="UP001454036"/>
    </source>
</evidence>
<dbReference type="Pfam" id="PF24984">
    <property type="entry name" value="HEAT_EF3_GNC1"/>
    <property type="match status" value="1"/>
</dbReference>
<keyword evidence="2" id="KW-0677">Repeat</keyword>
<dbReference type="InterPro" id="IPR056810">
    <property type="entry name" value="GNC1-like_N"/>
</dbReference>
<evidence type="ECO:0000256" key="2">
    <source>
        <dbReference type="ARBA" id="ARBA00022737"/>
    </source>
</evidence>
<dbReference type="SUPFAM" id="SSF48371">
    <property type="entry name" value="ARM repeat"/>
    <property type="match status" value="4"/>
</dbReference>
<evidence type="ECO:0000256" key="1">
    <source>
        <dbReference type="ARBA" id="ARBA00007366"/>
    </source>
</evidence>
<accession>A0AAV3NTQ8</accession>
<dbReference type="InterPro" id="IPR057546">
    <property type="entry name" value="HEAT_GCN1"/>
</dbReference>
<comment type="similarity">
    <text evidence="1">Belongs to the GCN1 family.</text>
</comment>
<dbReference type="InterPro" id="IPR011989">
    <property type="entry name" value="ARM-like"/>
</dbReference>
<feature type="repeat" description="HEAT" evidence="3">
    <location>
        <begin position="2388"/>
        <end position="2425"/>
    </location>
</feature>
<feature type="compositionally biased region" description="Basic and acidic residues" evidence="4">
    <location>
        <begin position="790"/>
        <end position="821"/>
    </location>
</feature>
<dbReference type="EMBL" id="BAABME010000418">
    <property type="protein sequence ID" value="GAA0142624.1"/>
    <property type="molecule type" value="Genomic_DNA"/>
</dbReference>
<feature type="repeat" description="HEAT" evidence="3">
    <location>
        <begin position="1734"/>
        <end position="1769"/>
    </location>
</feature>
<dbReference type="GO" id="GO:0006417">
    <property type="term" value="P:regulation of translation"/>
    <property type="evidence" value="ECO:0007669"/>
    <property type="project" value="TreeGrafter"/>
</dbReference>
<reference evidence="6 7" key="1">
    <citation type="submission" date="2024-01" db="EMBL/GenBank/DDBJ databases">
        <title>The complete chloroplast genome sequence of Lithospermum erythrorhizon: insights into the phylogenetic relationship among Boraginaceae species and the maternal lineages of purple gromwells.</title>
        <authorList>
            <person name="Okada T."/>
            <person name="Watanabe K."/>
        </authorList>
    </citation>
    <scope>NUCLEOTIDE SEQUENCE [LARGE SCALE GENOMIC DNA]</scope>
</reference>
<dbReference type="InterPro" id="IPR021133">
    <property type="entry name" value="HEAT_type_2"/>
</dbReference>
<protein>
    <submittedName>
        <fullName evidence="6">Scaffold/adaptor protein</fullName>
    </submittedName>
</protein>
<dbReference type="PANTHER" id="PTHR23346">
    <property type="entry name" value="TRANSLATIONAL ACTIVATOR GCN1-RELATED"/>
    <property type="match status" value="1"/>
</dbReference>